<dbReference type="Proteomes" id="UP001617907">
    <property type="component" value="Unassembled WGS sequence"/>
</dbReference>
<evidence type="ECO:0000256" key="2">
    <source>
        <dbReference type="ARBA" id="ARBA00011955"/>
    </source>
</evidence>
<comment type="function">
    <text evidence="10">Flavin transferase that catalyzes the transfer of the FMN moiety of FAD and its covalent binding to the hydroxyl group of a threonine residue in a target flavoprotein.</text>
</comment>
<dbReference type="EC" id="2.7.1.180" evidence="2 10"/>
<comment type="cofactor">
    <cofactor evidence="1 10">
        <name>Mg(2+)</name>
        <dbReference type="ChEBI" id="CHEBI:18420"/>
    </cofactor>
</comment>
<keyword evidence="5 10" id="KW-0808">Transferase</keyword>
<protein>
    <recommendedName>
        <fullName evidence="3 10">FAD:protein FMN transferase</fullName>
        <ecNumber evidence="2 10">2.7.1.180</ecNumber>
    </recommendedName>
</protein>
<evidence type="ECO:0000256" key="7">
    <source>
        <dbReference type="ARBA" id="ARBA00022827"/>
    </source>
</evidence>
<name>A0ABW8HI41_9ACTN</name>
<dbReference type="Gene3D" id="3.10.520.10">
    <property type="entry name" value="ApbE-like domains"/>
    <property type="match status" value="2"/>
</dbReference>
<evidence type="ECO:0000256" key="9">
    <source>
        <dbReference type="ARBA" id="ARBA00048540"/>
    </source>
</evidence>
<evidence type="ECO:0000256" key="5">
    <source>
        <dbReference type="ARBA" id="ARBA00022679"/>
    </source>
</evidence>
<dbReference type="SUPFAM" id="SSF143631">
    <property type="entry name" value="ApbE-like"/>
    <property type="match status" value="1"/>
</dbReference>
<keyword evidence="4 10" id="KW-0285">Flavoprotein</keyword>
<dbReference type="InterPro" id="IPR024932">
    <property type="entry name" value="ApbE"/>
</dbReference>
<evidence type="ECO:0000256" key="4">
    <source>
        <dbReference type="ARBA" id="ARBA00022630"/>
    </source>
</evidence>
<evidence type="ECO:0000256" key="10">
    <source>
        <dbReference type="RuleBase" id="RU363002"/>
    </source>
</evidence>
<organism evidence="11 12">
    <name type="scientific">Streptomyces ardesiacus</name>
    <dbReference type="NCBI Taxonomy" id="285564"/>
    <lineage>
        <taxon>Bacteria</taxon>
        <taxon>Bacillati</taxon>
        <taxon>Actinomycetota</taxon>
        <taxon>Actinomycetes</taxon>
        <taxon>Kitasatosporales</taxon>
        <taxon>Streptomycetaceae</taxon>
        <taxon>Streptomyces</taxon>
    </lineage>
</organism>
<dbReference type="PROSITE" id="PS51257">
    <property type="entry name" value="PROKAR_LIPOPROTEIN"/>
    <property type="match status" value="1"/>
</dbReference>
<keyword evidence="10" id="KW-0449">Lipoprotein</keyword>
<keyword evidence="10" id="KW-1003">Cell membrane</keyword>
<keyword evidence="8 10" id="KW-0460">Magnesium</keyword>
<sequence length="245" mass="25846">MREPELHRVVHTMGTVFSCTVRAEPTPRLRRALDEAESLLHHVDEVFSPFRPDSAVTRVRHGRPVPRQWQPELSEIVTLCAAAHRRTGGAFSAWHSGVFDPTGLVKGWAVERAALLLHEAGAERVCLNGGGDVQLYGGPWRVGIAHPLRPGFCAAVVESPGGPLGIATSGPSERGCHIIDPRTGLPPADGPASLTVTGPSLTEADMLATAASCMGSEARGWLGAQQGVAAFGVMPDGQTWSAGAF</sequence>
<gene>
    <name evidence="11" type="ORF">ACIQFM_29655</name>
</gene>
<comment type="subcellular location">
    <subcellularLocation>
        <location evidence="10">Cell inner membrane</location>
        <topology evidence="10">Lipid-anchor</topology>
        <orientation evidence="10">Periplasmic side</orientation>
    </subcellularLocation>
</comment>
<dbReference type="PANTHER" id="PTHR30040">
    <property type="entry name" value="THIAMINE BIOSYNTHESIS LIPOPROTEIN APBE"/>
    <property type="match status" value="1"/>
</dbReference>
<reference evidence="11 12" key="1">
    <citation type="submission" date="2024-10" db="EMBL/GenBank/DDBJ databases">
        <title>The Natural Products Discovery Center: Release of the First 8490 Sequenced Strains for Exploring Actinobacteria Biosynthetic Diversity.</title>
        <authorList>
            <person name="Kalkreuter E."/>
            <person name="Kautsar S.A."/>
            <person name="Yang D."/>
            <person name="Bader C.D."/>
            <person name="Teijaro C.N."/>
            <person name="Fluegel L."/>
            <person name="Davis C.M."/>
            <person name="Simpson J.R."/>
            <person name="Lauterbach L."/>
            <person name="Steele A.D."/>
            <person name="Gui C."/>
            <person name="Meng S."/>
            <person name="Li G."/>
            <person name="Viehrig K."/>
            <person name="Ye F."/>
            <person name="Su P."/>
            <person name="Kiefer A.F."/>
            <person name="Nichols A."/>
            <person name="Cepeda A.J."/>
            <person name="Yan W."/>
            <person name="Fan B."/>
            <person name="Jiang Y."/>
            <person name="Adhikari A."/>
            <person name="Zheng C.-J."/>
            <person name="Schuster L."/>
            <person name="Cowan T.M."/>
            <person name="Smanski M.J."/>
            <person name="Chevrette M.G."/>
            <person name="De Carvalho L.P.S."/>
            <person name="Shen B."/>
        </authorList>
    </citation>
    <scope>NUCLEOTIDE SEQUENCE [LARGE SCALE GENOMIC DNA]</scope>
    <source>
        <strain evidence="11 12">NPDC093086</strain>
    </source>
</reference>
<keyword evidence="6 10" id="KW-0479">Metal-binding</keyword>
<evidence type="ECO:0000313" key="12">
    <source>
        <dbReference type="Proteomes" id="UP001617907"/>
    </source>
</evidence>
<keyword evidence="12" id="KW-1185">Reference proteome</keyword>
<proteinExistence type="inferred from homology"/>
<evidence type="ECO:0000256" key="6">
    <source>
        <dbReference type="ARBA" id="ARBA00022723"/>
    </source>
</evidence>
<dbReference type="PANTHER" id="PTHR30040:SF2">
    <property type="entry name" value="FAD:PROTEIN FMN TRANSFERASE"/>
    <property type="match status" value="1"/>
</dbReference>
<comment type="catalytic activity">
    <reaction evidence="9 10">
        <text>L-threonyl-[protein] + FAD = FMN-L-threonyl-[protein] + AMP + H(+)</text>
        <dbReference type="Rhea" id="RHEA:36847"/>
        <dbReference type="Rhea" id="RHEA-COMP:11060"/>
        <dbReference type="Rhea" id="RHEA-COMP:11061"/>
        <dbReference type="ChEBI" id="CHEBI:15378"/>
        <dbReference type="ChEBI" id="CHEBI:30013"/>
        <dbReference type="ChEBI" id="CHEBI:57692"/>
        <dbReference type="ChEBI" id="CHEBI:74257"/>
        <dbReference type="ChEBI" id="CHEBI:456215"/>
        <dbReference type="EC" id="2.7.1.180"/>
    </reaction>
</comment>
<evidence type="ECO:0000313" key="11">
    <source>
        <dbReference type="EMBL" id="MFJ6040416.1"/>
    </source>
</evidence>
<evidence type="ECO:0000256" key="8">
    <source>
        <dbReference type="ARBA" id="ARBA00022842"/>
    </source>
</evidence>
<dbReference type="GO" id="GO:0016740">
    <property type="term" value="F:transferase activity"/>
    <property type="evidence" value="ECO:0007669"/>
    <property type="project" value="UniProtKB-KW"/>
</dbReference>
<keyword evidence="10" id="KW-0997">Cell inner membrane</keyword>
<keyword evidence="7 10" id="KW-0274">FAD</keyword>
<comment type="similarity">
    <text evidence="10">Belongs to the ApbE family.</text>
</comment>
<evidence type="ECO:0000256" key="3">
    <source>
        <dbReference type="ARBA" id="ARBA00016337"/>
    </source>
</evidence>
<evidence type="ECO:0000256" key="1">
    <source>
        <dbReference type="ARBA" id="ARBA00001946"/>
    </source>
</evidence>
<dbReference type="InterPro" id="IPR003374">
    <property type="entry name" value="ApbE-like_sf"/>
</dbReference>
<dbReference type="RefSeq" id="WP_030400541.1">
    <property type="nucleotide sequence ID" value="NZ_JAMHJP010000010.1"/>
</dbReference>
<comment type="caution">
    <text evidence="11">The sequence shown here is derived from an EMBL/GenBank/DDBJ whole genome shotgun (WGS) entry which is preliminary data.</text>
</comment>
<dbReference type="Pfam" id="PF02424">
    <property type="entry name" value="ApbE"/>
    <property type="match status" value="2"/>
</dbReference>
<keyword evidence="10" id="KW-0472">Membrane</keyword>
<dbReference type="EMBL" id="JBIVPC010000018">
    <property type="protein sequence ID" value="MFJ6040416.1"/>
    <property type="molecule type" value="Genomic_DNA"/>
</dbReference>
<accession>A0ABW8HI41</accession>